<feature type="transmembrane region" description="Helical" evidence="5">
    <location>
        <begin position="168"/>
        <end position="190"/>
    </location>
</feature>
<reference evidence="6 7" key="1">
    <citation type="submission" date="2023-10" db="EMBL/GenBank/DDBJ databases">
        <title>Chromosome-scale genome assembly provides insights into flower coloration mechanisms of Canna indica.</title>
        <authorList>
            <person name="Li C."/>
        </authorList>
    </citation>
    <scope>NUCLEOTIDE SEQUENCE [LARGE SCALE GENOMIC DNA]</scope>
    <source>
        <tissue evidence="6">Flower</tissue>
    </source>
</reference>
<evidence type="ECO:0000256" key="5">
    <source>
        <dbReference type="RuleBase" id="RU004379"/>
    </source>
</evidence>
<dbReference type="Pfam" id="PF01027">
    <property type="entry name" value="Bax1-I"/>
    <property type="match status" value="1"/>
</dbReference>
<evidence type="ECO:0000313" key="7">
    <source>
        <dbReference type="Proteomes" id="UP001327560"/>
    </source>
</evidence>
<feature type="transmembrane region" description="Helical" evidence="5">
    <location>
        <begin position="196"/>
        <end position="217"/>
    </location>
</feature>
<comment type="subcellular location">
    <subcellularLocation>
        <location evidence="1">Membrane</location>
        <topology evidence="1">Multi-pass membrane protein</topology>
    </subcellularLocation>
</comment>
<dbReference type="EMBL" id="CP136890">
    <property type="protein sequence ID" value="WOK91565.1"/>
    <property type="molecule type" value="Genomic_DNA"/>
</dbReference>
<sequence>MSKVQDMEIPSKAAGDVETGMAPAAAAAAPLYPKMTEDPRLRWMFIRKVYAIIAVQFTFTAGVASIISFVRPIPKFLLSNTSASWGVFFALLLLPLLALWPMLRYRERHPINLVLLAIYTLCVSLSIGVACVTVSGRVVLQAVILAAAVVIGLTLYTFWAARRGRDFAFLFPFLFACLLVLLVYCIMQIFLPLSSVASTIYACVASIVFSGFIIFDTDKLIKRHAYNEYLYAAISLYMDMINLFMSLLTFSSCH</sequence>
<feature type="transmembrane region" description="Helical" evidence="5">
    <location>
        <begin position="82"/>
        <end position="101"/>
    </location>
</feature>
<dbReference type="AlphaFoldDB" id="A0AAQ3JM54"/>
<dbReference type="InterPro" id="IPR006214">
    <property type="entry name" value="Bax_inhibitor_1-related"/>
</dbReference>
<keyword evidence="2 5" id="KW-0812">Transmembrane</keyword>
<evidence type="ECO:0000256" key="3">
    <source>
        <dbReference type="ARBA" id="ARBA00022989"/>
    </source>
</evidence>
<dbReference type="PANTHER" id="PTHR23291:SF39">
    <property type="entry name" value="OS11G0581900 PROTEIN"/>
    <property type="match status" value="1"/>
</dbReference>
<keyword evidence="3 5" id="KW-1133">Transmembrane helix</keyword>
<keyword evidence="4 5" id="KW-0472">Membrane</keyword>
<evidence type="ECO:0000256" key="1">
    <source>
        <dbReference type="ARBA" id="ARBA00004141"/>
    </source>
</evidence>
<dbReference type="Proteomes" id="UP001327560">
    <property type="component" value="Chromosome 1"/>
</dbReference>
<organism evidence="6 7">
    <name type="scientific">Canna indica</name>
    <name type="common">Indian-shot</name>
    <dbReference type="NCBI Taxonomy" id="4628"/>
    <lineage>
        <taxon>Eukaryota</taxon>
        <taxon>Viridiplantae</taxon>
        <taxon>Streptophyta</taxon>
        <taxon>Embryophyta</taxon>
        <taxon>Tracheophyta</taxon>
        <taxon>Spermatophyta</taxon>
        <taxon>Magnoliopsida</taxon>
        <taxon>Liliopsida</taxon>
        <taxon>Zingiberales</taxon>
        <taxon>Cannaceae</taxon>
        <taxon>Canna</taxon>
    </lineage>
</organism>
<evidence type="ECO:0000256" key="2">
    <source>
        <dbReference type="ARBA" id="ARBA00022692"/>
    </source>
</evidence>
<feature type="transmembrane region" description="Helical" evidence="5">
    <location>
        <begin position="113"/>
        <end position="136"/>
    </location>
</feature>
<evidence type="ECO:0000313" key="6">
    <source>
        <dbReference type="EMBL" id="WOK91565.1"/>
    </source>
</evidence>
<proteinExistence type="inferred from homology"/>
<protein>
    <submittedName>
        <fullName evidence="6">BI1-like protein</fullName>
    </submittedName>
</protein>
<gene>
    <name evidence="6" type="ORF">Cni_G00256</name>
</gene>
<name>A0AAQ3JM54_9LILI</name>
<evidence type="ECO:0000256" key="4">
    <source>
        <dbReference type="ARBA" id="ARBA00023136"/>
    </source>
</evidence>
<comment type="similarity">
    <text evidence="5">Belongs to the BI1 family.</text>
</comment>
<keyword evidence="7" id="KW-1185">Reference proteome</keyword>
<feature type="transmembrane region" description="Helical" evidence="5">
    <location>
        <begin position="49"/>
        <end position="70"/>
    </location>
</feature>
<dbReference type="GO" id="GO:0016020">
    <property type="term" value="C:membrane"/>
    <property type="evidence" value="ECO:0007669"/>
    <property type="project" value="UniProtKB-SubCell"/>
</dbReference>
<dbReference type="PANTHER" id="PTHR23291">
    <property type="entry name" value="BAX INHIBITOR-RELATED"/>
    <property type="match status" value="1"/>
</dbReference>
<feature type="transmembrane region" description="Helical" evidence="5">
    <location>
        <begin position="142"/>
        <end position="161"/>
    </location>
</feature>
<feature type="transmembrane region" description="Helical" evidence="5">
    <location>
        <begin position="229"/>
        <end position="250"/>
    </location>
</feature>
<accession>A0AAQ3JM54</accession>